<proteinExistence type="predicted"/>
<name>A0A0D7W8P3_9FLAO</name>
<organism evidence="2 3">
    <name type="scientific">Neotamlana sedimentorum</name>
    <dbReference type="NCBI Taxonomy" id="1435349"/>
    <lineage>
        <taxon>Bacteria</taxon>
        <taxon>Pseudomonadati</taxon>
        <taxon>Bacteroidota</taxon>
        <taxon>Flavobacteriia</taxon>
        <taxon>Flavobacteriales</taxon>
        <taxon>Flavobacteriaceae</taxon>
        <taxon>Neotamlana</taxon>
    </lineage>
</organism>
<evidence type="ECO:0000256" key="1">
    <source>
        <dbReference type="SAM" id="Phobius"/>
    </source>
</evidence>
<keyword evidence="1" id="KW-0472">Membrane</keyword>
<feature type="transmembrane region" description="Helical" evidence="1">
    <location>
        <begin position="43"/>
        <end position="63"/>
    </location>
</feature>
<sequence>MKISDKISLTIILGYCVLHVLVLFQIIPHSLVWGGKIESIKTIYYLEALALVILVFLASVIMMKNRMVKPVFYIETINRILLLFAVFFMLNTVGNLLAESIVEQCQAIITLFLAILLFKSSKT</sequence>
<dbReference type="Proteomes" id="UP000032578">
    <property type="component" value="Unassembled WGS sequence"/>
</dbReference>
<gene>
    <name evidence="2" type="ORF">PW52_13430</name>
</gene>
<feature type="transmembrane region" description="Helical" evidence="1">
    <location>
        <begin position="12"/>
        <end position="31"/>
    </location>
</feature>
<dbReference type="STRING" id="1435349.PW52_13430"/>
<dbReference type="PATRIC" id="fig|1435349.4.peg.708"/>
<dbReference type="OrthoDB" id="2868029at2"/>
<dbReference type="EMBL" id="JTDW01000012">
    <property type="protein sequence ID" value="KJD34192.1"/>
    <property type="molecule type" value="Genomic_DNA"/>
</dbReference>
<accession>A0A0D7W8P3</accession>
<evidence type="ECO:0000313" key="3">
    <source>
        <dbReference type="Proteomes" id="UP000032578"/>
    </source>
</evidence>
<dbReference type="RefSeq" id="WP_044633486.1">
    <property type="nucleotide sequence ID" value="NZ_JTDW01000012.1"/>
</dbReference>
<dbReference type="AlphaFoldDB" id="A0A0D7W8P3"/>
<evidence type="ECO:0000313" key="2">
    <source>
        <dbReference type="EMBL" id="KJD34192.1"/>
    </source>
</evidence>
<protein>
    <submittedName>
        <fullName evidence="2">Uncharacterized protein</fullName>
    </submittedName>
</protein>
<feature type="transmembrane region" description="Helical" evidence="1">
    <location>
        <begin position="70"/>
        <end position="90"/>
    </location>
</feature>
<keyword evidence="3" id="KW-1185">Reference proteome</keyword>
<keyword evidence="1" id="KW-1133">Transmembrane helix</keyword>
<keyword evidence="1" id="KW-0812">Transmembrane</keyword>
<feature type="transmembrane region" description="Helical" evidence="1">
    <location>
        <begin position="96"/>
        <end position="118"/>
    </location>
</feature>
<comment type="caution">
    <text evidence="2">The sequence shown here is derived from an EMBL/GenBank/DDBJ whole genome shotgun (WGS) entry which is preliminary data.</text>
</comment>
<reference evidence="2 3" key="1">
    <citation type="submission" date="2014-11" db="EMBL/GenBank/DDBJ databases">
        <title>Tamlana sedimentorum sp. nov., isolated from shallow sand sediments of the Sea of Japan.</title>
        <authorList>
            <person name="Romanenko L.A."/>
        </authorList>
    </citation>
    <scope>NUCLEOTIDE SEQUENCE [LARGE SCALE GENOMIC DNA]</scope>
    <source>
        <strain evidence="2 3">JCM 19808</strain>
    </source>
</reference>